<reference evidence="2" key="4">
    <citation type="submission" date="2025-08" db="UniProtKB">
        <authorList>
            <consortium name="Ensembl"/>
        </authorList>
    </citation>
    <scope>IDENTIFICATION</scope>
</reference>
<dbReference type="Ensembl" id="ENSCMIT00000010585.1">
    <property type="protein sequence ID" value="ENSCMIP00000010313.1"/>
    <property type="gene ID" value="ENSCMIG00000005440.1"/>
</dbReference>
<accession>A0A4W3H0V3</accession>
<dbReference type="Proteomes" id="UP000314986">
    <property type="component" value="Unassembled WGS sequence"/>
</dbReference>
<feature type="compositionally biased region" description="Acidic residues" evidence="1">
    <location>
        <begin position="28"/>
        <end position="39"/>
    </location>
</feature>
<organism evidence="2 3">
    <name type="scientific">Callorhinchus milii</name>
    <name type="common">Ghost shark</name>
    <dbReference type="NCBI Taxonomy" id="7868"/>
    <lineage>
        <taxon>Eukaryota</taxon>
        <taxon>Metazoa</taxon>
        <taxon>Chordata</taxon>
        <taxon>Craniata</taxon>
        <taxon>Vertebrata</taxon>
        <taxon>Chondrichthyes</taxon>
        <taxon>Holocephali</taxon>
        <taxon>Chimaeriformes</taxon>
        <taxon>Callorhinchidae</taxon>
        <taxon>Callorhinchus</taxon>
    </lineage>
</organism>
<evidence type="ECO:0000313" key="2">
    <source>
        <dbReference type="Ensembl" id="ENSCMIP00000010313.1"/>
    </source>
</evidence>
<reference evidence="3" key="1">
    <citation type="journal article" date="2006" name="Science">
        <title>Ancient noncoding elements conserved in the human genome.</title>
        <authorList>
            <person name="Venkatesh B."/>
            <person name="Kirkness E.F."/>
            <person name="Loh Y.H."/>
            <person name="Halpern A.L."/>
            <person name="Lee A.P."/>
            <person name="Johnson J."/>
            <person name="Dandona N."/>
            <person name="Viswanathan L.D."/>
            <person name="Tay A."/>
            <person name="Venter J.C."/>
            <person name="Strausberg R.L."/>
            <person name="Brenner S."/>
        </authorList>
    </citation>
    <scope>NUCLEOTIDE SEQUENCE [LARGE SCALE GENOMIC DNA]</scope>
</reference>
<reference evidence="3" key="3">
    <citation type="journal article" date="2014" name="Nature">
        <title>Elephant shark genome provides unique insights into gnathostome evolution.</title>
        <authorList>
            <consortium name="International Elephant Shark Genome Sequencing Consortium"/>
            <person name="Venkatesh B."/>
            <person name="Lee A.P."/>
            <person name="Ravi V."/>
            <person name="Maurya A.K."/>
            <person name="Lian M.M."/>
            <person name="Swann J.B."/>
            <person name="Ohta Y."/>
            <person name="Flajnik M.F."/>
            <person name="Sutoh Y."/>
            <person name="Kasahara M."/>
            <person name="Hoon S."/>
            <person name="Gangu V."/>
            <person name="Roy S.W."/>
            <person name="Irimia M."/>
            <person name="Korzh V."/>
            <person name="Kondrychyn I."/>
            <person name="Lim Z.W."/>
            <person name="Tay B.H."/>
            <person name="Tohari S."/>
            <person name="Kong K.W."/>
            <person name="Ho S."/>
            <person name="Lorente-Galdos B."/>
            <person name="Quilez J."/>
            <person name="Marques-Bonet T."/>
            <person name="Raney B.J."/>
            <person name="Ingham P.W."/>
            <person name="Tay A."/>
            <person name="Hillier L.W."/>
            <person name="Minx P."/>
            <person name="Boehm T."/>
            <person name="Wilson R.K."/>
            <person name="Brenner S."/>
            <person name="Warren W.C."/>
        </authorList>
    </citation>
    <scope>NUCLEOTIDE SEQUENCE [LARGE SCALE GENOMIC DNA]</scope>
</reference>
<evidence type="ECO:0000256" key="1">
    <source>
        <dbReference type="SAM" id="MobiDB-lite"/>
    </source>
</evidence>
<name>A0A4W3H0V3_CALMI</name>
<proteinExistence type="predicted"/>
<sequence>LRRPSSRPLTYGYICGPTLSDLEADFAAAEDEEEDDEDNEMARGRPRLSEAGSLANGWGSEYEDPGTSARCSLVSSDASFLMDANFAQALAVAVDSFCFGLRKTDNAPSTRCVHTPVTTQNRFLNPLPESNRGQMGENV</sequence>
<dbReference type="InParanoid" id="A0A4W3H0V3"/>
<feature type="region of interest" description="Disordered" evidence="1">
    <location>
        <begin position="28"/>
        <end position="66"/>
    </location>
</feature>
<evidence type="ECO:0000313" key="3">
    <source>
        <dbReference type="Proteomes" id="UP000314986"/>
    </source>
</evidence>
<dbReference type="OMA" id="DNEMARG"/>
<dbReference type="STRING" id="7868.ENSCMIP00000010313"/>
<dbReference type="AlphaFoldDB" id="A0A4W3H0V3"/>
<reference evidence="3" key="2">
    <citation type="journal article" date="2007" name="PLoS Biol.">
        <title>Survey sequencing and comparative analysis of the elephant shark (Callorhinchus milii) genome.</title>
        <authorList>
            <person name="Venkatesh B."/>
            <person name="Kirkness E.F."/>
            <person name="Loh Y.H."/>
            <person name="Halpern A.L."/>
            <person name="Lee A.P."/>
            <person name="Johnson J."/>
            <person name="Dandona N."/>
            <person name="Viswanathan L.D."/>
            <person name="Tay A."/>
            <person name="Venter J.C."/>
            <person name="Strausberg R.L."/>
            <person name="Brenner S."/>
        </authorList>
    </citation>
    <scope>NUCLEOTIDE SEQUENCE [LARGE SCALE GENOMIC DNA]</scope>
</reference>
<dbReference type="GeneTree" id="ENSGT00960000191646"/>
<keyword evidence="3" id="KW-1185">Reference proteome</keyword>
<reference evidence="2" key="5">
    <citation type="submission" date="2025-09" db="UniProtKB">
        <authorList>
            <consortium name="Ensembl"/>
        </authorList>
    </citation>
    <scope>IDENTIFICATION</scope>
</reference>
<protein>
    <submittedName>
        <fullName evidence="2">Uncharacterized protein</fullName>
    </submittedName>
</protein>